<evidence type="ECO:0000256" key="8">
    <source>
        <dbReference type="ARBA" id="ARBA00037993"/>
    </source>
</evidence>
<dbReference type="EC" id="6.3.4.20" evidence="9 11"/>
<dbReference type="UniPathway" id="UPA00391"/>
<organism evidence="12 13">
    <name type="scientific">Thiopseudomonas alkaliphila</name>
    <dbReference type="NCBI Taxonomy" id="1697053"/>
    <lineage>
        <taxon>Bacteria</taxon>
        <taxon>Pseudomonadati</taxon>
        <taxon>Pseudomonadota</taxon>
        <taxon>Gammaproteobacteria</taxon>
        <taxon>Pseudomonadales</taxon>
        <taxon>Pseudomonadaceae</taxon>
        <taxon>Thiopseudomonas</taxon>
    </lineage>
</organism>
<proteinExistence type="inferred from homology"/>
<feature type="binding site" evidence="11">
    <location>
        <begin position="24"/>
        <end position="34"/>
    </location>
    <ligand>
        <name>ATP</name>
        <dbReference type="ChEBI" id="CHEBI:30616"/>
    </ligand>
</feature>
<evidence type="ECO:0000256" key="2">
    <source>
        <dbReference type="ARBA" id="ARBA00022598"/>
    </source>
</evidence>
<comment type="catalytic activity">
    <reaction evidence="10 11">
        <text>7-carboxy-7-carbaguanine + NH4(+) + 2 ATP = 7-cyano-7-carbaguanine + 2 AMP + 2 diphosphate + 2 H(+)</text>
        <dbReference type="Rhea" id="RHEA:27982"/>
        <dbReference type="ChEBI" id="CHEBI:15378"/>
        <dbReference type="ChEBI" id="CHEBI:28938"/>
        <dbReference type="ChEBI" id="CHEBI:30616"/>
        <dbReference type="ChEBI" id="CHEBI:33019"/>
        <dbReference type="ChEBI" id="CHEBI:45075"/>
        <dbReference type="ChEBI" id="CHEBI:61036"/>
        <dbReference type="ChEBI" id="CHEBI:456215"/>
        <dbReference type="EC" id="6.3.4.20"/>
    </reaction>
</comment>
<dbReference type="CDD" id="cd01995">
    <property type="entry name" value="QueC-like"/>
    <property type="match status" value="1"/>
</dbReference>
<dbReference type="PATRIC" id="fig|1697053.3.peg.230"/>
<keyword evidence="5 11" id="KW-0671">Queuosine biosynthesis</keyword>
<evidence type="ECO:0000256" key="5">
    <source>
        <dbReference type="ARBA" id="ARBA00022785"/>
    </source>
</evidence>
<feature type="binding site" evidence="11">
    <location>
        <position position="202"/>
    </location>
    <ligand>
        <name>Zn(2+)</name>
        <dbReference type="ChEBI" id="CHEBI:29105"/>
    </ligand>
</feature>
<dbReference type="AlphaFoldDB" id="A0A0K1XG39"/>
<keyword evidence="2 11" id="KW-0436">Ligase</keyword>
<dbReference type="PANTHER" id="PTHR42914:SF1">
    <property type="entry name" value="7-CYANO-7-DEAZAGUANINE SYNTHASE"/>
    <property type="match status" value="1"/>
</dbReference>
<dbReference type="Proteomes" id="UP000063953">
    <property type="component" value="Chromosome"/>
</dbReference>
<evidence type="ECO:0000256" key="1">
    <source>
        <dbReference type="ARBA" id="ARBA00005061"/>
    </source>
</evidence>
<comment type="cofactor">
    <cofactor evidence="11">
        <name>Zn(2+)</name>
        <dbReference type="ChEBI" id="CHEBI:29105"/>
    </cofactor>
    <text evidence="11">Binds 1 zinc ion per subunit.</text>
</comment>
<dbReference type="Gene3D" id="3.40.50.620">
    <property type="entry name" value="HUPs"/>
    <property type="match status" value="1"/>
</dbReference>
<evidence type="ECO:0000256" key="6">
    <source>
        <dbReference type="ARBA" id="ARBA00022833"/>
    </source>
</evidence>
<feature type="binding site" evidence="11">
    <location>
        <position position="210"/>
    </location>
    <ligand>
        <name>Zn(2+)</name>
        <dbReference type="ChEBI" id="CHEBI:29105"/>
    </ligand>
</feature>
<dbReference type="HAMAP" id="MF_01633">
    <property type="entry name" value="QueC"/>
    <property type="match status" value="1"/>
</dbReference>
<keyword evidence="7 11" id="KW-0067">ATP-binding</keyword>
<protein>
    <recommendedName>
        <fullName evidence="9 11">7-cyano-7-deazaguanine synthase</fullName>
        <ecNumber evidence="9 11">6.3.4.20</ecNumber>
    </recommendedName>
    <alternativeName>
        <fullName evidence="11">7-cyano-7-carbaguanine synthase</fullName>
    </alternativeName>
    <alternativeName>
        <fullName evidence="11">PreQ(0) synthase</fullName>
    </alternativeName>
    <alternativeName>
        <fullName evidence="11">Queuosine biosynthesis protein QueC</fullName>
    </alternativeName>
</protein>
<evidence type="ECO:0000256" key="11">
    <source>
        <dbReference type="HAMAP-Rule" id="MF_01633"/>
    </source>
</evidence>
<feature type="binding site" evidence="11">
    <location>
        <position position="213"/>
    </location>
    <ligand>
        <name>Zn(2+)</name>
        <dbReference type="ChEBI" id="CHEBI:29105"/>
    </ligand>
</feature>
<dbReference type="KEGG" id="pbb:AKN87_01135"/>
<dbReference type="GO" id="GO:0005524">
    <property type="term" value="F:ATP binding"/>
    <property type="evidence" value="ECO:0007669"/>
    <property type="project" value="UniProtKB-UniRule"/>
</dbReference>
<dbReference type="GO" id="GO:0008616">
    <property type="term" value="P:tRNA queuosine(34) biosynthetic process"/>
    <property type="evidence" value="ECO:0007669"/>
    <property type="project" value="UniProtKB-UniRule"/>
</dbReference>
<evidence type="ECO:0000256" key="3">
    <source>
        <dbReference type="ARBA" id="ARBA00022723"/>
    </source>
</evidence>
<dbReference type="GO" id="GO:0016879">
    <property type="term" value="F:ligase activity, forming carbon-nitrogen bonds"/>
    <property type="evidence" value="ECO:0007669"/>
    <property type="project" value="UniProtKB-UniRule"/>
</dbReference>
<keyword evidence="3 11" id="KW-0479">Metal-binding</keyword>
<comment type="function">
    <text evidence="11">Catalyzes the ATP-dependent conversion of 7-carboxy-7-deazaguanine (CDG) to 7-cyano-7-deazaguanine (preQ(0)).</text>
</comment>
<comment type="similarity">
    <text evidence="8 11">Belongs to the QueC family.</text>
</comment>
<dbReference type="InterPro" id="IPR018317">
    <property type="entry name" value="QueC"/>
</dbReference>
<comment type="pathway">
    <text evidence="1 11">Purine metabolism; 7-cyano-7-deazaguanine biosynthesis.</text>
</comment>
<reference evidence="12 13" key="1">
    <citation type="journal article" date="2015" name="Genome Announc.">
        <title>Genome Sequences of Oblitimonas alkaliphila gen. nov. sp. nov. (Proposed), a Novel Bacterium of the Pseudomonadaceae Family.</title>
        <authorList>
            <person name="Lauer A.C."/>
            <person name="Nicholson A.C."/>
            <person name="Humrighouse B.W."/>
            <person name="Emery B."/>
            <person name="Drobish A."/>
            <person name="Juieng P."/>
            <person name="Loparev V."/>
            <person name="McQuiston J.R."/>
        </authorList>
    </citation>
    <scope>NUCLEOTIDE SEQUENCE [LARGE SCALE GENOMIC DNA]</scope>
    <source>
        <strain evidence="12 13">E5571</strain>
    </source>
</reference>
<dbReference type="RefSeq" id="WP_053101665.1">
    <property type="nucleotide sequence ID" value="NZ_CP012358.1"/>
</dbReference>
<dbReference type="PANTHER" id="PTHR42914">
    <property type="entry name" value="7-CYANO-7-DEAZAGUANINE SYNTHASE"/>
    <property type="match status" value="1"/>
</dbReference>
<dbReference type="PIRSF" id="PIRSF006293">
    <property type="entry name" value="ExsB"/>
    <property type="match status" value="1"/>
</dbReference>
<evidence type="ECO:0000313" key="12">
    <source>
        <dbReference type="EMBL" id="AKX60365.1"/>
    </source>
</evidence>
<dbReference type="GeneID" id="93982873"/>
<keyword evidence="13" id="KW-1185">Reference proteome</keyword>
<evidence type="ECO:0000313" key="13">
    <source>
        <dbReference type="Proteomes" id="UP000063953"/>
    </source>
</evidence>
<dbReference type="Pfam" id="PF06508">
    <property type="entry name" value="QueC"/>
    <property type="match status" value="1"/>
</dbReference>
<feature type="binding site" evidence="11">
    <location>
        <position position="216"/>
    </location>
    <ligand>
        <name>Zn(2+)</name>
        <dbReference type="ChEBI" id="CHEBI:29105"/>
    </ligand>
</feature>
<keyword evidence="6 11" id="KW-0862">Zinc</keyword>
<dbReference type="SUPFAM" id="SSF52402">
    <property type="entry name" value="Adenine nucleotide alpha hydrolases-like"/>
    <property type="match status" value="1"/>
</dbReference>
<dbReference type="NCBIfam" id="TIGR00364">
    <property type="entry name" value="7-cyano-7-deazaguanine synthase QueC"/>
    <property type="match status" value="1"/>
</dbReference>
<evidence type="ECO:0000256" key="10">
    <source>
        <dbReference type="ARBA" id="ARBA00047890"/>
    </source>
</evidence>
<sequence>MHSATPPSNPANAQSNTARALVIFSGGQDSTTCLIQAINDYGAAQVEAITFTYGQRHAIELECASKILQHFNIKQTLLDLSLLQQVTTNALMDSSAPIEDYDDAPPNTLVEGRNALFLLYAAIYAKSQGIQQLIIGVSEADSSGYPDCRQAFIQSMENTLQLAMDFPFKIHAPLMQLTKAQTWALADQLQHLEFVRDYSHTCYEGVKGGCHQCPSCLLREKGLAEYLAQRSASTAKE</sequence>
<evidence type="ECO:0000256" key="4">
    <source>
        <dbReference type="ARBA" id="ARBA00022741"/>
    </source>
</evidence>
<dbReference type="GO" id="GO:0008270">
    <property type="term" value="F:zinc ion binding"/>
    <property type="evidence" value="ECO:0007669"/>
    <property type="project" value="UniProtKB-UniRule"/>
</dbReference>
<gene>
    <name evidence="11" type="primary">queC</name>
    <name evidence="12" type="ORF">AKN88_10800</name>
</gene>
<name>A0A0K1XG39_9GAMM</name>
<evidence type="ECO:0000256" key="9">
    <source>
        <dbReference type="ARBA" id="ARBA00039149"/>
    </source>
</evidence>
<dbReference type="STRING" id="1697053.AKN87_01135"/>
<dbReference type="InterPro" id="IPR014729">
    <property type="entry name" value="Rossmann-like_a/b/a_fold"/>
</dbReference>
<evidence type="ECO:0000256" key="7">
    <source>
        <dbReference type="ARBA" id="ARBA00022840"/>
    </source>
</evidence>
<dbReference type="EMBL" id="CP012365">
    <property type="protein sequence ID" value="AKX60365.1"/>
    <property type="molecule type" value="Genomic_DNA"/>
</dbReference>
<keyword evidence="4 11" id="KW-0547">Nucleotide-binding</keyword>
<accession>A0A0K1XG39</accession>